<dbReference type="GO" id="GO:0016740">
    <property type="term" value="F:transferase activity"/>
    <property type="evidence" value="ECO:0007669"/>
    <property type="project" value="UniProtKB-KW"/>
</dbReference>
<dbReference type="PANTHER" id="PTHR23416:SF78">
    <property type="entry name" value="LIPOPOLYSACCHARIDE BIOSYNTHESIS O-ACETYL TRANSFERASE WBBJ-RELATED"/>
    <property type="match status" value="1"/>
</dbReference>
<reference evidence="2" key="1">
    <citation type="submission" date="2016-10" db="EMBL/GenBank/DDBJ databases">
        <authorList>
            <person name="Varghese N."/>
            <person name="Submissions S."/>
        </authorList>
    </citation>
    <scope>NUCLEOTIDE SEQUENCE [LARGE SCALE GENOMIC DNA]</scope>
    <source>
        <strain evidence="2">DSM 17834</strain>
    </source>
</reference>
<dbReference type="OrthoDB" id="9815592at2"/>
<dbReference type="Proteomes" id="UP000198784">
    <property type="component" value="Unassembled WGS sequence"/>
</dbReference>
<sequence length="215" mass="23634">MLKKIGLVLRNLGYKNRFRIKAGNHVEIPASAAWRMKKVTIKLGGRNNRLVLGEGVEITHCEIRLDGEDNLIEIGARARISSGKIYLRNTRGQHICIGADTTVEGAYLLVDEAASIDIGNDCMLSTDILIRTGDKHSIIDVESGRRLNHSRSVSIADRVWIGRDVQILKGTVLHPESVVGACSLVSKAFEEGNCVVAGVPAKIVKRGIRWDRSFI</sequence>
<dbReference type="SUPFAM" id="SSF51161">
    <property type="entry name" value="Trimeric LpxA-like enzymes"/>
    <property type="match status" value="1"/>
</dbReference>
<keyword evidence="2" id="KW-1185">Reference proteome</keyword>
<dbReference type="AlphaFoldDB" id="A0A1I5S505"/>
<dbReference type="PANTHER" id="PTHR23416">
    <property type="entry name" value="SIALIC ACID SYNTHASE-RELATED"/>
    <property type="match status" value="1"/>
</dbReference>
<protein>
    <submittedName>
        <fullName evidence="1">Acetyltransferase (Isoleucine patch superfamily)</fullName>
    </submittedName>
</protein>
<evidence type="ECO:0000313" key="2">
    <source>
        <dbReference type="Proteomes" id="UP000198784"/>
    </source>
</evidence>
<name>A0A1I5S505_9PSED</name>
<accession>A0A1I5S505</accession>
<dbReference type="RefSeq" id="WP_090501507.1">
    <property type="nucleotide sequence ID" value="NZ_FOWX01000015.1"/>
</dbReference>
<proteinExistence type="predicted"/>
<organism evidence="1 2">
    <name type="scientific">Pseudomonas borbori</name>
    <dbReference type="NCBI Taxonomy" id="289003"/>
    <lineage>
        <taxon>Bacteria</taxon>
        <taxon>Pseudomonadati</taxon>
        <taxon>Pseudomonadota</taxon>
        <taxon>Gammaproteobacteria</taxon>
        <taxon>Pseudomonadales</taxon>
        <taxon>Pseudomonadaceae</taxon>
        <taxon>Pseudomonas</taxon>
    </lineage>
</organism>
<dbReference type="InterPro" id="IPR011004">
    <property type="entry name" value="Trimer_LpxA-like_sf"/>
</dbReference>
<dbReference type="STRING" id="289003.SAMN05216190_1159"/>
<keyword evidence="1" id="KW-0808">Transferase</keyword>
<dbReference type="InterPro" id="IPR051159">
    <property type="entry name" value="Hexapeptide_acetyltransf"/>
</dbReference>
<dbReference type="EMBL" id="FOWX01000015">
    <property type="protein sequence ID" value="SFP65747.1"/>
    <property type="molecule type" value="Genomic_DNA"/>
</dbReference>
<evidence type="ECO:0000313" key="1">
    <source>
        <dbReference type="EMBL" id="SFP65747.1"/>
    </source>
</evidence>
<dbReference type="Gene3D" id="2.160.10.10">
    <property type="entry name" value="Hexapeptide repeat proteins"/>
    <property type="match status" value="1"/>
</dbReference>
<gene>
    <name evidence="1" type="ORF">SAMN05216190_1159</name>
</gene>